<dbReference type="EMBL" id="PQVI01000068">
    <property type="protein sequence ID" value="POY42482.1"/>
    <property type="molecule type" value="Genomic_DNA"/>
</dbReference>
<dbReference type="InterPro" id="IPR036709">
    <property type="entry name" value="Autotransporte_beta_dom_sf"/>
</dbReference>
<dbReference type="Pfam" id="PF03797">
    <property type="entry name" value="Autotransporter"/>
    <property type="match status" value="1"/>
</dbReference>
<dbReference type="Proteomes" id="UP000237229">
    <property type="component" value="Unassembled WGS sequence"/>
</dbReference>
<protein>
    <recommendedName>
        <fullName evidence="1">Autotransporter domain-containing protein</fullName>
    </recommendedName>
</protein>
<organism evidence="2 3">
    <name type="scientific">Avibacterium endocarditidis</name>
    <dbReference type="NCBI Taxonomy" id="380674"/>
    <lineage>
        <taxon>Bacteria</taxon>
        <taxon>Pseudomonadati</taxon>
        <taxon>Pseudomonadota</taxon>
        <taxon>Gammaproteobacteria</taxon>
        <taxon>Pasteurellales</taxon>
        <taxon>Pasteurellaceae</taxon>
        <taxon>Avibacterium</taxon>
    </lineage>
</organism>
<proteinExistence type="predicted"/>
<dbReference type="Gene3D" id="2.40.128.130">
    <property type="entry name" value="Autotransporter beta-domain"/>
    <property type="match status" value="1"/>
</dbReference>
<sequence>MISIQQAARAYLYTQGETVSERVGFLHNTERLTGFWVQNSNNWSEVDSYQTLLANTSGFKQRNHLLSVGYDTHFVNQDTYYYAGLYTGLGQGKIDFDKDYGSAKIKGNHIGIYGGMQWQNGLFLDADYSYNRLRLSGDEVDKQSFNAHSLRLGTGIKLPMSANWSVVPQASISATKFNGNTTYRSKLGAQFMGNIAFSSLSLKPYAGIYWLNDFGSSDIVINQHKADIQSFGNRAQFELGTALQTTLGSFDVSVKNQMGSRYRENVQLNLGYSYQW</sequence>
<dbReference type="SUPFAM" id="SSF103515">
    <property type="entry name" value="Autotransporter"/>
    <property type="match status" value="1"/>
</dbReference>
<dbReference type="InterPro" id="IPR006315">
    <property type="entry name" value="OM_autotransptr_brl_dom"/>
</dbReference>
<evidence type="ECO:0000313" key="3">
    <source>
        <dbReference type="Proteomes" id="UP000237229"/>
    </source>
</evidence>
<dbReference type="NCBIfam" id="TIGR01414">
    <property type="entry name" value="autotrans_barl"/>
    <property type="match status" value="1"/>
</dbReference>
<accession>A0ABX4ZUZ1</accession>
<dbReference type="InterPro" id="IPR005546">
    <property type="entry name" value="Autotransporte_beta"/>
</dbReference>
<name>A0ABX4ZUZ1_9PAST</name>
<feature type="domain" description="Autotransporter" evidence="1">
    <location>
        <begin position="28"/>
        <end position="276"/>
    </location>
</feature>
<keyword evidence="3" id="KW-1185">Reference proteome</keyword>
<dbReference type="PROSITE" id="PS51208">
    <property type="entry name" value="AUTOTRANSPORTER"/>
    <property type="match status" value="1"/>
</dbReference>
<evidence type="ECO:0000313" key="2">
    <source>
        <dbReference type="EMBL" id="POY42482.1"/>
    </source>
</evidence>
<gene>
    <name evidence="2" type="ORF">C3Z13_05390</name>
</gene>
<evidence type="ECO:0000259" key="1">
    <source>
        <dbReference type="PROSITE" id="PS51208"/>
    </source>
</evidence>
<comment type="caution">
    <text evidence="2">The sequence shown here is derived from an EMBL/GenBank/DDBJ whole genome shotgun (WGS) entry which is preliminary data.</text>
</comment>
<reference evidence="2 3" key="1">
    <citation type="submission" date="2018-02" db="EMBL/GenBank/DDBJ databases">
        <title>Classification genera of Pasteurellaceae by whole genome sequence comparison.</title>
        <authorList>
            <person name="Christensen H."/>
        </authorList>
    </citation>
    <scope>NUCLEOTIDE SEQUENCE [LARGE SCALE GENOMIC DNA]</scope>
    <source>
        <strain evidence="2 3">20186H4H1</strain>
    </source>
</reference>
<dbReference type="SMART" id="SM00869">
    <property type="entry name" value="Autotransporter"/>
    <property type="match status" value="1"/>
</dbReference>